<evidence type="ECO:0000313" key="3">
    <source>
        <dbReference type="Proteomes" id="UP000069850"/>
    </source>
</evidence>
<feature type="region of interest" description="Disordered" evidence="1">
    <location>
        <begin position="46"/>
        <end position="87"/>
    </location>
</feature>
<reference evidence="2 3" key="1">
    <citation type="submission" date="2016-01" db="EMBL/GenBank/DDBJ databases">
        <authorList>
            <person name="Manzoor S."/>
        </authorList>
    </citation>
    <scope>NUCLEOTIDE SEQUENCE [LARGE SCALE GENOMIC DNA]</scope>
    <source>
        <strain evidence="2">Methanoculleus sp MAB1</strain>
    </source>
</reference>
<dbReference type="KEGG" id="mema:MMAB1_0093"/>
<dbReference type="Proteomes" id="UP000069850">
    <property type="component" value="Chromosome 1"/>
</dbReference>
<organism evidence="2 3">
    <name type="scientific">Methanoculleus bourgensis</name>
    <dbReference type="NCBI Taxonomy" id="83986"/>
    <lineage>
        <taxon>Archaea</taxon>
        <taxon>Methanobacteriati</taxon>
        <taxon>Methanobacteriota</taxon>
        <taxon>Stenosarchaea group</taxon>
        <taxon>Methanomicrobia</taxon>
        <taxon>Methanomicrobiales</taxon>
        <taxon>Methanomicrobiaceae</taxon>
        <taxon>Methanoculleus</taxon>
    </lineage>
</organism>
<evidence type="ECO:0000313" key="2">
    <source>
        <dbReference type="EMBL" id="CVK31310.1"/>
    </source>
</evidence>
<evidence type="ECO:0000256" key="1">
    <source>
        <dbReference type="SAM" id="MobiDB-lite"/>
    </source>
</evidence>
<gene>
    <name evidence="2" type="ORF">MMAB1_0093</name>
</gene>
<name>A0A0X3BHP2_9EURY</name>
<proteinExistence type="predicted"/>
<dbReference type="AlphaFoldDB" id="A0A0X3BHP2"/>
<dbReference type="EMBL" id="LT158599">
    <property type="protein sequence ID" value="CVK31310.1"/>
    <property type="molecule type" value="Genomic_DNA"/>
</dbReference>
<sequence length="87" mass="9411">MRVLVRITNRSREAMVPMQQPSGYALRAARMKTVCSPDSGPWWASPWGVGAGGGSPPPPVRKPCPGHKQSHDSPTRQTRAVFMGNVS</sequence>
<accession>A0A0X3BHP2</accession>
<protein>
    <submittedName>
        <fullName evidence="2">Uncharacterized protein</fullName>
    </submittedName>
</protein>